<evidence type="ECO:0000313" key="3">
    <source>
        <dbReference type="Proteomes" id="UP001241092"/>
    </source>
</evidence>
<dbReference type="EMBL" id="AP027452">
    <property type="protein sequence ID" value="BDY32484.1"/>
    <property type="molecule type" value="Genomic_DNA"/>
</dbReference>
<evidence type="ECO:0008006" key="4">
    <source>
        <dbReference type="Google" id="ProtNLM"/>
    </source>
</evidence>
<evidence type="ECO:0000313" key="2">
    <source>
        <dbReference type="EMBL" id="BDY32484.1"/>
    </source>
</evidence>
<name>A0AAI8XP88_MYCME</name>
<organism evidence="2 3">
    <name type="scientific">Mycolicibacterium mageritense</name>
    <name type="common">Mycobacterium mageritense</name>
    <dbReference type="NCBI Taxonomy" id="53462"/>
    <lineage>
        <taxon>Bacteria</taxon>
        <taxon>Bacillati</taxon>
        <taxon>Actinomycetota</taxon>
        <taxon>Actinomycetes</taxon>
        <taxon>Mycobacteriales</taxon>
        <taxon>Mycobacteriaceae</taxon>
        <taxon>Mycolicibacterium</taxon>
    </lineage>
</organism>
<feature type="transmembrane region" description="Helical" evidence="1">
    <location>
        <begin position="73"/>
        <end position="92"/>
    </location>
</feature>
<reference evidence="2" key="1">
    <citation type="submission" date="2023-03" db="EMBL/GenBank/DDBJ databases">
        <title>Draft genome sequence of a Mycolicibacterium mageritense strain H4_3_1 isolated from a hybrid biological-inorganic system reactor.</title>
        <authorList>
            <person name="Feng X."/>
            <person name="Kazama D."/>
            <person name="Sato K."/>
            <person name="Kobayashi H."/>
        </authorList>
    </citation>
    <scope>NUCLEOTIDE SEQUENCE</scope>
    <source>
        <strain evidence="2">H4_3_1</strain>
    </source>
</reference>
<dbReference type="AlphaFoldDB" id="A0AAI8XP88"/>
<keyword evidence="1" id="KW-0812">Transmembrane</keyword>
<gene>
    <name evidence="2" type="ORF">hbim_06452</name>
</gene>
<keyword evidence="1" id="KW-0472">Membrane</keyword>
<proteinExistence type="predicted"/>
<evidence type="ECO:0000256" key="1">
    <source>
        <dbReference type="SAM" id="Phobius"/>
    </source>
</evidence>
<feature type="transmembrane region" description="Helical" evidence="1">
    <location>
        <begin position="104"/>
        <end position="124"/>
    </location>
</feature>
<protein>
    <recommendedName>
        <fullName evidence="4">Integral membrane protein</fullName>
    </recommendedName>
</protein>
<dbReference type="Proteomes" id="UP001241092">
    <property type="component" value="Chromosome"/>
</dbReference>
<keyword evidence="1" id="KW-1133">Transmembrane helix</keyword>
<accession>A0AAI8XP88</accession>
<sequence length="159" mass="15490">MSMAAAQPAPRAFSTVFGLLMVAAAAAPADGPALLAAAVSAAGVAVGLLLRPAATVAVLATVAALALSDPPPLFAALSGLSATAYLVIRHAVGAPAVVTTTRATVLSAIGFTATGVAAVTLPAGVPWLPLLAPLSVAGAYLVAIRPFLDNSRWEAGRSG</sequence>